<dbReference type="OrthoDB" id="201100at2157"/>
<gene>
    <name evidence="1" type="ORF">SAMN04488556_2410</name>
</gene>
<organism evidence="1 2">
    <name type="scientific">Halostagnicola kamekurae</name>
    <dbReference type="NCBI Taxonomy" id="619731"/>
    <lineage>
        <taxon>Archaea</taxon>
        <taxon>Methanobacteriati</taxon>
        <taxon>Methanobacteriota</taxon>
        <taxon>Stenosarchaea group</taxon>
        <taxon>Halobacteria</taxon>
        <taxon>Halobacteriales</taxon>
        <taxon>Natrialbaceae</taxon>
        <taxon>Halostagnicola</taxon>
    </lineage>
</organism>
<reference evidence="2" key="1">
    <citation type="submission" date="2016-10" db="EMBL/GenBank/DDBJ databases">
        <authorList>
            <person name="Varghese N."/>
            <person name="Submissions S."/>
        </authorList>
    </citation>
    <scope>NUCLEOTIDE SEQUENCE [LARGE SCALE GENOMIC DNA]</scope>
    <source>
        <strain evidence="2">DSM 22427</strain>
    </source>
</reference>
<dbReference type="SUPFAM" id="SSF46785">
    <property type="entry name" value="Winged helix' DNA-binding domain"/>
    <property type="match status" value="1"/>
</dbReference>
<dbReference type="RefSeq" id="WP_092904872.1">
    <property type="nucleotide sequence ID" value="NZ_FOZS01000002.1"/>
</dbReference>
<evidence type="ECO:0000313" key="1">
    <source>
        <dbReference type="EMBL" id="SFS71657.1"/>
    </source>
</evidence>
<proteinExistence type="predicted"/>
<keyword evidence="2" id="KW-1185">Reference proteome</keyword>
<dbReference type="Pfam" id="PF24037">
    <property type="entry name" value="DUF7346"/>
    <property type="match status" value="1"/>
</dbReference>
<sequence length="145" mass="15908">MKTVRADDGTDYVLLKRSDDASLVRDPATGNECYVRNDRLEIVDRSPLETAASAVPEPVRRLVTNVHDEKALGLLFELTERGPTGVRTLLDATDFCESDLHGTLTVLTASDLLEETTVADERGYRVTESGREALEWIATGNDPSS</sequence>
<accession>A0A1I6S3Y8</accession>
<evidence type="ECO:0000313" key="2">
    <source>
        <dbReference type="Proteomes" id="UP000199199"/>
    </source>
</evidence>
<dbReference type="AlphaFoldDB" id="A0A1I6S3Y8"/>
<dbReference type="EMBL" id="FOZS01000002">
    <property type="protein sequence ID" value="SFS71657.1"/>
    <property type="molecule type" value="Genomic_DNA"/>
</dbReference>
<name>A0A1I6S3Y8_9EURY</name>
<dbReference type="Proteomes" id="UP000199199">
    <property type="component" value="Unassembled WGS sequence"/>
</dbReference>
<protein>
    <submittedName>
        <fullName evidence="1">Uncharacterized protein</fullName>
    </submittedName>
</protein>
<dbReference type="InterPro" id="IPR036390">
    <property type="entry name" value="WH_DNA-bd_sf"/>
</dbReference>
<dbReference type="InterPro" id="IPR055770">
    <property type="entry name" value="DUF7346"/>
</dbReference>